<name>A0A9E2BJ04_PSYF1</name>
<dbReference type="Gene3D" id="1.20.120.330">
    <property type="entry name" value="Nucleotidyltransferases domain 2"/>
    <property type="match status" value="1"/>
</dbReference>
<protein>
    <recommendedName>
        <fullName evidence="1">HEPN domain-containing protein</fullName>
    </recommendedName>
</protein>
<feature type="domain" description="HEPN" evidence="1">
    <location>
        <begin position="6"/>
        <end position="123"/>
    </location>
</feature>
<evidence type="ECO:0000259" key="1">
    <source>
        <dbReference type="PROSITE" id="PS50910"/>
    </source>
</evidence>
<organism evidence="2 3">
    <name type="scientific">Psychracetigena formicireducens</name>
    <dbReference type="NCBI Taxonomy" id="2986056"/>
    <lineage>
        <taxon>Bacteria</taxon>
        <taxon>Bacillati</taxon>
        <taxon>Candidatus Lithacetigenota</taxon>
        <taxon>Candidatus Psychracetigena</taxon>
    </lineage>
</organism>
<dbReference type="InterPro" id="IPR007842">
    <property type="entry name" value="HEPN_dom"/>
</dbReference>
<accession>A0A9E2BJ04</accession>
<dbReference type="SMART" id="SM00748">
    <property type="entry name" value="HEPN"/>
    <property type="match status" value="1"/>
</dbReference>
<dbReference type="Pfam" id="PF05168">
    <property type="entry name" value="HEPN"/>
    <property type="match status" value="1"/>
</dbReference>
<evidence type="ECO:0000313" key="2">
    <source>
        <dbReference type="EMBL" id="MBT9145942.1"/>
    </source>
</evidence>
<gene>
    <name evidence="2" type="ORF">DDT42_01820</name>
</gene>
<proteinExistence type="predicted"/>
<reference evidence="2 3" key="1">
    <citation type="journal article" date="2021" name="bioRxiv">
        <title>Unique metabolic strategies in Hadean analogues reveal hints for primordial physiology.</title>
        <authorList>
            <person name="Nobu M.K."/>
            <person name="Nakai R."/>
            <person name="Tamazawa S."/>
            <person name="Mori H."/>
            <person name="Toyoda A."/>
            <person name="Ijiri A."/>
            <person name="Suzuki S."/>
            <person name="Kurokawa K."/>
            <person name="Kamagata Y."/>
            <person name="Tamaki H."/>
        </authorList>
    </citation>
    <scope>NUCLEOTIDE SEQUENCE [LARGE SCALE GENOMIC DNA]</scope>
    <source>
        <strain evidence="2">BS525</strain>
    </source>
</reference>
<dbReference type="EMBL" id="QLTW01000236">
    <property type="protein sequence ID" value="MBT9145942.1"/>
    <property type="molecule type" value="Genomic_DNA"/>
</dbReference>
<dbReference type="Proteomes" id="UP000811545">
    <property type="component" value="Unassembled WGS sequence"/>
</dbReference>
<sequence length="137" mass="15806">MAKSYLRQAEERLKHAKEALSDGSYAYVIRQSQEAVELALKASLRIVGIEPPKFHDVGPILRRNSNSFPEWFREEINKMASISRMLRREREPSMYGDEELALSPDELYTFEDAKTAFDGSVFIFNSCKKLLNEAEKK</sequence>
<dbReference type="PROSITE" id="PS50910">
    <property type="entry name" value="HEPN"/>
    <property type="match status" value="1"/>
</dbReference>
<evidence type="ECO:0000313" key="3">
    <source>
        <dbReference type="Proteomes" id="UP000811545"/>
    </source>
</evidence>
<comment type="caution">
    <text evidence="2">The sequence shown here is derived from an EMBL/GenBank/DDBJ whole genome shotgun (WGS) entry which is preliminary data.</text>
</comment>
<dbReference type="SUPFAM" id="SSF81593">
    <property type="entry name" value="Nucleotidyltransferase substrate binding subunit/domain"/>
    <property type="match status" value="1"/>
</dbReference>
<dbReference type="AlphaFoldDB" id="A0A9E2BJ04"/>